<reference evidence="2" key="1">
    <citation type="submission" date="2011-04" db="EMBL/GenBank/DDBJ databases">
        <title>Evolution of plant cell wall degrading machinery underlies the functional diversity of forest fungi.</title>
        <authorList>
            <consortium name="US DOE Joint Genome Institute (JGI-PGF)"/>
            <person name="Eastwood D.C."/>
            <person name="Floudas D."/>
            <person name="Binder M."/>
            <person name="Majcherczyk A."/>
            <person name="Schneider P."/>
            <person name="Aerts A."/>
            <person name="Asiegbu F.O."/>
            <person name="Baker S.E."/>
            <person name="Barry K."/>
            <person name="Bendiksby M."/>
            <person name="Blumentritt M."/>
            <person name="Coutinho P.M."/>
            <person name="Cullen D."/>
            <person name="Cullen D."/>
            <person name="Gathman A."/>
            <person name="Goodell B."/>
            <person name="Henrissat B."/>
            <person name="Ihrmark K."/>
            <person name="Kauserud H."/>
            <person name="Kohler A."/>
            <person name="LaButti K."/>
            <person name="Lapidus A."/>
            <person name="Lavin J.L."/>
            <person name="Lee Y.-H."/>
            <person name="Lindquist E."/>
            <person name="Lilly W."/>
            <person name="Lucas S."/>
            <person name="Morin E."/>
            <person name="Murat C."/>
            <person name="Oguiza J.A."/>
            <person name="Park J."/>
            <person name="Pisabarro A.G."/>
            <person name="Riley R."/>
            <person name="Rosling A."/>
            <person name="Salamov A."/>
            <person name="Schmidt O."/>
            <person name="Schmutz J."/>
            <person name="Skrede I."/>
            <person name="Stenlid J."/>
            <person name="Wiebenga A."/>
            <person name="Xie X."/>
            <person name="Kues U."/>
            <person name="Hibbett D.S."/>
            <person name="Hoffmeister D."/>
            <person name="Hogberg N."/>
            <person name="Martin F."/>
            <person name="Grigoriev I.V."/>
            <person name="Watkinson S.C."/>
        </authorList>
    </citation>
    <scope>NUCLEOTIDE SEQUENCE</scope>
    <source>
        <strain evidence="2">S7.9</strain>
    </source>
</reference>
<feature type="compositionally biased region" description="Gly residues" evidence="1">
    <location>
        <begin position="25"/>
        <end position="35"/>
    </location>
</feature>
<evidence type="ECO:0000256" key="1">
    <source>
        <dbReference type="SAM" id="MobiDB-lite"/>
    </source>
</evidence>
<sequence>MSFALAVGAKRTAHTLNRTRTSSGRGRGWGWGWGKAGEPPSSHGGWWMHPIESAPRDWYWPRTIAVISTPDPYRLIAGGAGHRRRGCRCSVLPGVSMQVGSRSAREPQT</sequence>
<dbReference type="EMBL" id="GL945430">
    <property type="protein sequence ID" value="EGO28802.1"/>
    <property type="molecule type" value="Genomic_DNA"/>
</dbReference>
<protein>
    <submittedName>
        <fullName evidence="2">Uncharacterized protein</fullName>
    </submittedName>
</protein>
<accession>F8NKN0</accession>
<evidence type="ECO:0000313" key="2">
    <source>
        <dbReference type="EMBL" id="EGO28802.1"/>
    </source>
</evidence>
<dbReference type="HOGENOM" id="CLU_2185552_0_0_1"/>
<feature type="region of interest" description="Disordered" evidence="1">
    <location>
        <begin position="16"/>
        <end position="35"/>
    </location>
</feature>
<gene>
    <name evidence="2" type="ORF">SERLADRAFT_434691</name>
</gene>
<proteinExistence type="predicted"/>
<organism>
    <name type="scientific">Serpula lacrymans var. lacrymans (strain S7.9)</name>
    <name type="common">Dry rot fungus</name>
    <dbReference type="NCBI Taxonomy" id="578457"/>
    <lineage>
        <taxon>Eukaryota</taxon>
        <taxon>Fungi</taxon>
        <taxon>Dikarya</taxon>
        <taxon>Basidiomycota</taxon>
        <taxon>Agaricomycotina</taxon>
        <taxon>Agaricomycetes</taxon>
        <taxon>Agaricomycetidae</taxon>
        <taxon>Boletales</taxon>
        <taxon>Coniophorineae</taxon>
        <taxon>Serpulaceae</taxon>
        <taxon>Serpula</taxon>
    </lineage>
</organism>
<dbReference type="KEGG" id="sla:SERLADRAFT_434691"/>
<name>F8NKN0_SERL9</name>
<dbReference type="AlphaFoldDB" id="F8NKN0"/>
<dbReference type="GeneID" id="18814441"/>
<dbReference type="Proteomes" id="UP000008064">
    <property type="component" value="Unassembled WGS sequence"/>
</dbReference>
<dbReference type="RefSeq" id="XP_007315001.1">
    <property type="nucleotide sequence ID" value="XM_007314939.1"/>
</dbReference>